<dbReference type="InterPro" id="IPR051542">
    <property type="entry name" value="Hydrogenase_cytochrome"/>
</dbReference>
<dbReference type="RefSeq" id="WP_009850623.1">
    <property type="nucleotide sequence ID" value="NZ_DS022295.1"/>
</dbReference>
<sequence>MQITGGNDERRDRSLEVWDLSLRLFHWLLASAFFVAWWSEGRDLRLHMIAGSIIAGLLLYRFIWGFCGDRYARFSVFRPSRASVVRHLRSLLRLQPGDHVGHTPVGSLMIFALLGCLLLVALTGMALSGLQMGTGLFAALNADFATELLIQDLHRWCLNLLLMLVGIHLAGVAAESLLQRRNLVAAMITGKKTI</sequence>
<accession>Q0F2E6</accession>
<dbReference type="HOGENOM" id="CLU_078451_2_1_0"/>
<comment type="subcellular location">
    <subcellularLocation>
        <location evidence="1">Cell membrane</location>
        <topology evidence="1">Multi-pass membrane protein</topology>
    </subcellularLocation>
</comment>
<dbReference type="STRING" id="314344.AL013_01430"/>
<feature type="domain" description="Cytochrome b561 bacterial/Ni-hydrogenase" evidence="7">
    <location>
        <begin position="17"/>
        <end position="190"/>
    </location>
</feature>
<dbReference type="eggNOG" id="COG3658">
    <property type="taxonomic scope" value="Bacteria"/>
</dbReference>
<evidence type="ECO:0000256" key="6">
    <source>
        <dbReference type="SAM" id="Phobius"/>
    </source>
</evidence>
<dbReference type="GO" id="GO:0005886">
    <property type="term" value="C:plasma membrane"/>
    <property type="evidence" value="ECO:0007669"/>
    <property type="project" value="UniProtKB-SubCell"/>
</dbReference>
<evidence type="ECO:0000259" key="7">
    <source>
        <dbReference type="Pfam" id="PF01292"/>
    </source>
</evidence>
<evidence type="ECO:0000256" key="1">
    <source>
        <dbReference type="ARBA" id="ARBA00004651"/>
    </source>
</evidence>
<dbReference type="PANTHER" id="PTHR30485:SF2">
    <property type="entry name" value="BLL0597 PROTEIN"/>
    <property type="match status" value="1"/>
</dbReference>
<feature type="transmembrane region" description="Helical" evidence="6">
    <location>
        <begin position="153"/>
        <end position="174"/>
    </location>
</feature>
<comment type="caution">
    <text evidence="8">The sequence shown here is derived from an EMBL/GenBank/DDBJ whole genome shotgun (WGS) entry which is preliminary data.</text>
</comment>
<protein>
    <submittedName>
        <fullName evidence="8">Cytochrome b, putative</fullName>
    </submittedName>
</protein>
<keyword evidence="4 6" id="KW-1133">Transmembrane helix</keyword>
<organism evidence="8 9">
    <name type="scientific">Mariprofundus ferrooxydans PV-1</name>
    <dbReference type="NCBI Taxonomy" id="314345"/>
    <lineage>
        <taxon>Bacteria</taxon>
        <taxon>Pseudomonadati</taxon>
        <taxon>Pseudomonadota</taxon>
        <taxon>Candidatius Mariprofundia</taxon>
        <taxon>Mariprofundales</taxon>
        <taxon>Mariprofundaceae</taxon>
        <taxon>Mariprofundus</taxon>
    </lineage>
</organism>
<dbReference type="SUPFAM" id="SSF81342">
    <property type="entry name" value="Transmembrane di-heme cytochromes"/>
    <property type="match status" value="1"/>
</dbReference>
<feature type="transmembrane region" description="Helical" evidence="6">
    <location>
        <begin position="20"/>
        <end position="38"/>
    </location>
</feature>
<dbReference type="InParanoid" id="Q0F2E6"/>
<dbReference type="GO" id="GO:0022904">
    <property type="term" value="P:respiratory electron transport chain"/>
    <property type="evidence" value="ECO:0007669"/>
    <property type="project" value="InterPro"/>
</dbReference>
<evidence type="ECO:0000256" key="5">
    <source>
        <dbReference type="ARBA" id="ARBA00023136"/>
    </source>
</evidence>
<dbReference type="GO" id="GO:0009055">
    <property type="term" value="F:electron transfer activity"/>
    <property type="evidence" value="ECO:0007669"/>
    <property type="project" value="InterPro"/>
</dbReference>
<dbReference type="PANTHER" id="PTHR30485">
    <property type="entry name" value="NI/FE-HYDROGENASE 1 B-TYPE CYTOCHROME SUBUNIT"/>
    <property type="match status" value="1"/>
</dbReference>
<dbReference type="Proteomes" id="UP000005297">
    <property type="component" value="Unassembled WGS sequence"/>
</dbReference>
<keyword evidence="3 6" id="KW-0812">Transmembrane</keyword>
<evidence type="ECO:0000256" key="4">
    <source>
        <dbReference type="ARBA" id="ARBA00022989"/>
    </source>
</evidence>
<dbReference type="GO" id="GO:0020037">
    <property type="term" value="F:heme binding"/>
    <property type="evidence" value="ECO:0007669"/>
    <property type="project" value="TreeGrafter"/>
</dbReference>
<dbReference type="EMBL" id="AATS01000002">
    <property type="protein sequence ID" value="EAU55604.1"/>
    <property type="molecule type" value="Genomic_DNA"/>
</dbReference>
<evidence type="ECO:0000256" key="2">
    <source>
        <dbReference type="ARBA" id="ARBA00022475"/>
    </source>
</evidence>
<feature type="transmembrane region" description="Helical" evidence="6">
    <location>
        <begin position="108"/>
        <end position="133"/>
    </location>
</feature>
<feature type="transmembrane region" description="Helical" evidence="6">
    <location>
        <begin position="44"/>
        <end position="63"/>
    </location>
</feature>
<keyword evidence="2" id="KW-1003">Cell membrane</keyword>
<keyword evidence="9" id="KW-1185">Reference proteome</keyword>
<dbReference type="Pfam" id="PF01292">
    <property type="entry name" value="Ni_hydr_CYTB"/>
    <property type="match status" value="1"/>
</dbReference>
<dbReference type="OrthoDB" id="196472at2"/>
<evidence type="ECO:0000256" key="3">
    <source>
        <dbReference type="ARBA" id="ARBA00022692"/>
    </source>
</evidence>
<evidence type="ECO:0000313" key="9">
    <source>
        <dbReference type="Proteomes" id="UP000005297"/>
    </source>
</evidence>
<name>Q0F2E6_9PROT</name>
<reference evidence="8 9" key="1">
    <citation type="submission" date="2006-09" db="EMBL/GenBank/DDBJ databases">
        <authorList>
            <person name="Emerson D."/>
            <person name="Ferriera S."/>
            <person name="Johnson J."/>
            <person name="Kravitz S."/>
            <person name="Halpern A."/>
            <person name="Remington K."/>
            <person name="Beeson K."/>
            <person name="Tran B."/>
            <person name="Rogers Y.-H."/>
            <person name="Friedman R."/>
            <person name="Venter J.C."/>
        </authorList>
    </citation>
    <scope>NUCLEOTIDE SEQUENCE [LARGE SCALE GENOMIC DNA]</scope>
    <source>
        <strain evidence="8 9">PV-1</strain>
    </source>
</reference>
<dbReference type="InterPro" id="IPR016174">
    <property type="entry name" value="Di-haem_cyt_TM"/>
</dbReference>
<dbReference type="Gene3D" id="1.20.950.20">
    <property type="entry name" value="Transmembrane di-heme cytochromes, Chain C"/>
    <property type="match status" value="1"/>
</dbReference>
<keyword evidence="5 6" id="KW-0472">Membrane</keyword>
<dbReference type="AlphaFoldDB" id="Q0F2E6"/>
<dbReference type="InterPro" id="IPR011577">
    <property type="entry name" value="Cyt_b561_bac/Ni-Hgenase"/>
</dbReference>
<proteinExistence type="predicted"/>
<evidence type="ECO:0000313" key="8">
    <source>
        <dbReference type="EMBL" id="EAU55604.1"/>
    </source>
</evidence>
<gene>
    <name evidence="8" type="ORF">SPV1_01612</name>
</gene>